<dbReference type="InterPro" id="IPR001005">
    <property type="entry name" value="SANT/Myb"/>
</dbReference>
<comment type="subcellular location">
    <subcellularLocation>
        <location evidence="1">Nucleus</location>
    </subcellularLocation>
</comment>
<dbReference type="EMBL" id="EF677019">
    <property type="protein sequence ID" value="ABR16876.1"/>
    <property type="molecule type" value="mRNA"/>
</dbReference>
<dbReference type="GO" id="GO:0005634">
    <property type="term" value="C:nucleus"/>
    <property type="evidence" value="ECO:0007669"/>
    <property type="project" value="UniProtKB-SubCell"/>
</dbReference>
<evidence type="ECO:0000259" key="6">
    <source>
        <dbReference type="PROSITE" id="PS51294"/>
    </source>
</evidence>
<organism evidence="7">
    <name type="scientific">Picea sitchensis</name>
    <name type="common">Sitka spruce</name>
    <name type="synonym">Pinus sitchensis</name>
    <dbReference type="NCBI Taxonomy" id="3332"/>
    <lineage>
        <taxon>Eukaryota</taxon>
        <taxon>Viridiplantae</taxon>
        <taxon>Streptophyta</taxon>
        <taxon>Embryophyta</taxon>
        <taxon>Tracheophyta</taxon>
        <taxon>Spermatophyta</taxon>
        <taxon>Pinopsida</taxon>
        <taxon>Pinidae</taxon>
        <taxon>Conifers I</taxon>
        <taxon>Pinales</taxon>
        <taxon>Pinaceae</taxon>
        <taxon>Picea</taxon>
    </lineage>
</organism>
<proteinExistence type="evidence at transcript level"/>
<dbReference type="FunFam" id="1.10.10.60:FF:000001">
    <property type="entry name" value="MYB-related transcription factor"/>
    <property type="match status" value="1"/>
</dbReference>
<feature type="domain" description="Myb-like" evidence="5">
    <location>
        <begin position="9"/>
        <end position="61"/>
    </location>
</feature>
<reference evidence="7" key="1">
    <citation type="submission" date="2007-06" db="EMBL/GenBank/DDBJ databases">
        <title>Full length cDNA sequences from Sitka Spruce (Picea sitchensis).</title>
        <authorList>
            <person name="Ralph S.G."/>
            <person name="Chun H.E."/>
            <person name="Liao N."/>
            <person name="Ali J."/>
            <person name="Reid K."/>
            <person name="Kolosova N."/>
            <person name="Cooper N."/>
            <person name="Cullis C."/>
            <person name="Jancsik S."/>
            <person name="Moore R."/>
            <person name="Mayo M."/>
            <person name="Wagner S."/>
            <person name="Holt R.A."/>
            <person name="Jones S.J.M."/>
            <person name="Marra M.A."/>
            <person name="Ritland C.E."/>
            <person name="Ritland K."/>
            <person name="Bohlmann J."/>
        </authorList>
    </citation>
    <scope>NUCLEOTIDE SEQUENCE</scope>
    <source>
        <tissue evidence="7">Green portion of the leader tissue</tissue>
    </source>
</reference>
<feature type="domain" description="HTH myb-type" evidence="6">
    <location>
        <begin position="9"/>
        <end position="61"/>
    </location>
</feature>
<dbReference type="OMA" id="QTEATNC"/>
<keyword evidence="2" id="KW-0677">Repeat</keyword>
<evidence type="ECO:0000256" key="1">
    <source>
        <dbReference type="ARBA" id="ARBA00004123"/>
    </source>
</evidence>
<dbReference type="CDD" id="cd00167">
    <property type="entry name" value="SANT"/>
    <property type="match status" value="2"/>
</dbReference>
<dbReference type="Gene3D" id="1.10.10.60">
    <property type="entry name" value="Homeodomain-like"/>
    <property type="match status" value="2"/>
</dbReference>
<evidence type="ECO:0000259" key="5">
    <source>
        <dbReference type="PROSITE" id="PS50090"/>
    </source>
</evidence>
<evidence type="ECO:0000256" key="4">
    <source>
        <dbReference type="ARBA" id="ARBA00023242"/>
    </source>
</evidence>
<keyword evidence="3" id="KW-0238">DNA-binding</keyword>
<dbReference type="InterPro" id="IPR017930">
    <property type="entry name" value="Myb_dom"/>
</dbReference>
<feature type="domain" description="HTH myb-type" evidence="6">
    <location>
        <begin position="62"/>
        <end position="116"/>
    </location>
</feature>
<dbReference type="PANTHER" id="PTHR47999:SF96">
    <property type="entry name" value="TRANSCRIPTION REPRESSOR MYB6-LIKE"/>
    <property type="match status" value="1"/>
</dbReference>
<dbReference type="InterPro" id="IPR009057">
    <property type="entry name" value="Homeodomain-like_sf"/>
</dbReference>
<evidence type="ECO:0000256" key="3">
    <source>
        <dbReference type="ARBA" id="ARBA00023125"/>
    </source>
</evidence>
<accession>B8LMJ6</accession>
<dbReference type="AlphaFoldDB" id="B8LMJ6"/>
<dbReference type="GO" id="GO:0003677">
    <property type="term" value="F:DNA binding"/>
    <property type="evidence" value="ECO:0007669"/>
    <property type="project" value="UniProtKB-KW"/>
</dbReference>
<protein>
    <submittedName>
        <fullName evidence="7">Uncharacterized protein</fullName>
    </submittedName>
</protein>
<dbReference type="SMART" id="SM00717">
    <property type="entry name" value="SANT"/>
    <property type="match status" value="2"/>
</dbReference>
<dbReference type="Pfam" id="PF00249">
    <property type="entry name" value="Myb_DNA-binding"/>
    <property type="match status" value="2"/>
</dbReference>
<evidence type="ECO:0000313" key="7">
    <source>
        <dbReference type="EMBL" id="ABR16876.1"/>
    </source>
</evidence>
<dbReference type="InterPro" id="IPR015495">
    <property type="entry name" value="Myb_TF_plants"/>
</dbReference>
<feature type="domain" description="Myb-like" evidence="5">
    <location>
        <begin position="62"/>
        <end position="112"/>
    </location>
</feature>
<keyword evidence="4" id="KW-0539">Nucleus</keyword>
<dbReference type="PANTHER" id="PTHR47999">
    <property type="entry name" value="TRANSCRIPTION FACTOR MYB8-RELATED-RELATED"/>
    <property type="match status" value="1"/>
</dbReference>
<sequence length="392" mass="43775">MGRSPCCSKEGLNRGAWTKKEDMILSEYIRIHGDGGWRNLPKKAGLKRCGKSCRLRWLNYLRPDIKRGNICPDEEELIIRLHRLLGNRWSLIAGRLPGRTDNEIKNYWNTHLSKKLSLNESQHKTSQNLISSSKSPLPVQTRVFKASPFPVQTRVFKATAVKITTAVRHSDIIRPNGYNGDDCSNCISGKALKLCNVKEATKSSWRGIPVNDSITNEQSERIASATTDNLIQTEATNCTSSTSNLADQQSPDSDHFAGDAATLAESLLYLNDLSSPDCNLLPSPSDCSTDFASQELHRGPASLTEETNGFEDMCCDQSNMPCANSFTVPDDQEMEEFFNSTQHENWIPELDCLENSSAQPLSLLLLESEDEWEERSISTLLLEDPLQIPQIP</sequence>
<dbReference type="PROSITE" id="PS50090">
    <property type="entry name" value="MYB_LIKE"/>
    <property type="match status" value="2"/>
</dbReference>
<dbReference type="SUPFAM" id="SSF46689">
    <property type="entry name" value="Homeodomain-like"/>
    <property type="match status" value="1"/>
</dbReference>
<name>B8LMJ6_PICSI</name>
<dbReference type="PROSITE" id="PS51294">
    <property type="entry name" value="HTH_MYB"/>
    <property type="match status" value="2"/>
</dbReference>
<evidence type="ECO:0000256" key="2">
    <source>
        <dbReference type="ARBA" id="ARBA00022737"/>
    </source>
</evidence>